<comment type="caution">
    <text evidence="18">The sequence shown here is derived from an EMBL/GenBank/DDBJ whole genome shotgun (WGS) entry which is preliminary data.</text>
</comment>
<comment type="catalytic activity">
    <reaction evidence="1">
        <text>Acts on substrates that are at least partially unfolded. The cleavage site P1 residue is normally between a pair of hydrophobic residues, such as Val-|-Val.</text>
        <dbReference type="EC" id="3.4.21.107"/>
    </reaction>
</comment>
<dbReference type="InterPro" id="IPR001940">
    <property type="entry name" value="Peptidase_S1C"/>
</dbReference>
<feature type="binding site" evidence="15">
    <location>
        <position position="148"/>
    </location>
    <ligand>
        <name>substrate</name>
    </ligand>
</feature>
<feature type="domain" description="PDZ" evidence="17">
    <location>
        <begin position="273"/>
        <end position="356"/>
    </location>
</feature>
<dbReference type="Pfam" id="PF17820">
    <property type="entry name" value="PDZ_6"/>
    <property type="match status" value="1"/>
</dbReference>
<dbReference type="PANTHER" id="PTHR22939">
    <property type="entry name" value="SERINE PROTEASE FAMILY S1C HTRA-RELATED"/>
    <property type="match status" value="1"/>
</dbReference>
<evidence type="ECO:0000256" key="2">
    <source>
        <dbReference type="ARBA" id="ARBA00004418"/>
    </source>
</evidence>
<dbReference type="CDD" id="cd10839">
    <property type="entry name" value="cpPDZ1_DegP-like"/>
    <property type="match status" value="1"/>
</dbReference>
<keyword evidence="9" id="KW-0574">Periplasm</keyword>
<protein>
    <recommendedName>
        <fullName evidence="5">Probable periplasmic serine endoprotease DegP-like</fullName>
        <ecNumber evidence="4">3.4.21.107</ecNumber>
    </recommendedName>
    <alternativeName>
        <fullName evidence="13">Protease Do</fullName>
    </alternativeName>
</protein>
<accession>A0A850LER4</accession>
<name>A0A850LER4_9RHOB</name>
<dbReference type="InterPro" id="IPR036034">
    <property type="entry name" value="PDZ_sf"/>
</dbReference>
<evidence type="ECO:0000256" key="16">
    <source>
        <dbReference type="SAM" id="SignalP"/>
    </source>
</evidence>
<sequence length="478" mass="48481">MSIRMSRKLTPSLPAWAAAPALGALLLSSAALPVSADEALADLVEQVAPSVVTVLASQNAAPRPTGAQPSPFEGTPFEEFFHQFGGPRGMPMPDSGPRQGLGSGFILDSEGYIVTNNHVVDGADRVTVRLSDDREFTAQVVGTDPLTDLALLRIEAGEALPAVSLGDSDAIRVGEDVVAVGNPFGLSSTVTTGIVSAKGRNISDGPYAEFIQTDAAINKGNSGGPLFNMAGQVVGVNSVIYSPSGGSVGLGFAVTSNIVDHVISDLREDGQVDRGWLGVSIQNLGADIAAALGLDQTTGALVSEVVADGPSDGTLRPGDVIVAFEGKPVRTSADLPRLVGATEAGTRASIRVMRDGKAQDIAVTIGTHQASAEVIPASADSPADAPGLGLTVAPLSAEARKGAGLDSDTGGVLITDIAPDGPAARAGLRPGDVILRLGGSDTISPAALAKALESEKTDPALMLINRGGNQIFLAVKIT</sequence>
<reference evidence="18 19" key="1">
    <citation type="journal article" date="2020" name="Proc. Natl. Acad. Sci. U.S.A.">
        <title>Ecological drivers of bacterial community assembly in synthetic phycospheres.</title>
        <authorList>
            <person name="Fu H."/>
            <person name="Uchimiya M."/>
            <person name="Gore J."/>
            <person name="Moran M.A."/>
        </authorList>
    </citation>
    <scope>NUCLEOTIDE SEQUENCE [LARGE SCALE GENOMIC DNA]</scope>
    <source>
        <strain evidence="18">HF-Din03</strain>
    </source>
</reference>
<evidence type="ECO:0000256" key="12">
    <source>
        <dbReference type="ARBA" id="ARBA00023016"/>
    </source>
</evidence>
<dbReference type="NCBIfam" id="TIGR02037">
    <property type="entry name" value="degP_htrA_DO"/>
    <property type="match status" value="1"/>
</dbReference>
<feature type="active site" description="Charge relay system" evidence="14">
    <location>
        <position position="222"/>
    </location>
</feature>
<feature type="chain" id="PRO_5038909166" description="Probable periplasmic serine endoprotease DegP-like" evidence="16">
    <location>
        <begin position="37"/>
        <end position="478"/>
    </location>
</feature>
<feature type="binding site" evidence="15">
    <location>
        <position position="118"/>
    </location>
    <ligand>
        <name>substrate</name>
    </ligand>
</feature>
<evidence type="ECO:0000256" key="8">
    <source>
        <dbReference type="ARBA" id="ARBA00022737"/>
    </source>
</evidence>
<gene>
    <name evidence="18" type="ORF">HW564_04835</name>
</gene>
<dbReference type="RefSeq" id="WP_011047362.1">
    <property type="nucleotide sequence ID" value="NZ_CP076685.1"/>
</dbReference>
<dbReference type="SUPFAM" id="SSF50156">
    <property type="entry name" value="PDZ domain-like"/>
    <property type="match status" value="2"/>
</dbReference>
<dbReference type="AlphaFoldDB" id="A0A850LER4"/>
<keyword evidence="10" id="KW-0378">Hydrolase</keyword>
<keyword evidence="11" id="KW-0720">Serine protease</keyword>
<evidence type="ECO:0000256" key="11">
    <source>
        <dbReference type="ARBA" id="ARBA00022825"/>
    </source>
</evidence>
<dbReference type="SMART" id="SM00228">
    <property type="entry name" value="PDZ"/>
    <property type="match status" value="2"/>
</dbReference>
<dbReference type="Gene3D" id="2.40.10.120">
    <property type="match status" value="1"/>
</dbReference>
<feature type="signal peptide" evidence="16">
    <location>
        <begin position="1"/>
        <end position="36"/>
    </location>
</feature>
<dbReference type="Proteomes" id="UP000565723">
    <property type="component" value="Unassembled WGS sequence"/>
</dbReference>
<comment type="similarity">
    <text evidence="3">Belongs to the peptidase S1C family.</text>
</comment>
<dbReference type="EC" id="3.4.21.107" evidence="4"/>
<proteinExistence type="inferred from homology"/>
<dbReference type="InterPro" id="IPR001478">
    <property type="entry name" value="PDZ"/>
</dbReference>
<evidence type="ECO:0000256" key="4">
    <source>
        <dbReference type="ARBA" id="ARBA00013035"/>
    </source>
</evidence>
<dbReference type="GO" id="GO:0006508">
    <property type="term" value="P:proteolysis"/>
    <property type="evidence" value="ECO:0007669"/>
    <property type="project" value="UniProtKB-KW"/>
</dbReference>
<dbReference type="EMBL" id="JABXIY010000012">
    <property type="protein sequence ID" value="NVK96239.1"/>
    <property type="molecule type" value="Genomic_DNA"/>
</dbReference>
<evidence type="ECO:0000256" key="6">
    <source>
        <dbReference type="ARBA" id="ARBA00022670"/>
    </source>
</evidence>
<evidence type="ECO:0000256" key="13">
    <source>
        <dbReference type="ARBA" id="ARBA00032850"/>
    </source>
</evidence>
<evidence type="ECO:0000256" key="3">
    <source>
        <dbReference type="ARBA" id="ARBA00010541"/>
    </source>
</evidence>
<evidence type="ECO:0000256" key="9">
    <source>
        <dbReference type="ARBA" id="ARBA00022764"/>
    </source>
</evidence>
<evidence type="ECO:0000256" key="5">
    <source>
        <dbReference type="ARBA" id="ARBA00013958"/>
    </source>
</evidence>
<dbReference type="PROSITE" id="PS50106">
    <property type="entry name" value="PDZ"/>
    <property type="match status" value="2"/>
</dbReference>
<dbReference type="InterPro" id="IPR041489">
    <property type="entry name" value="PDZ_6"/>
</dbReference>
<keyword evidence="6 18" id="KW-0645">Protease</keyword>
<dbReference type="GO" id="GO:0042597">
    <property type="term" value="C:periplasmic space"/>
    <property type="evidence" value="ECO:0007669"/>
    <property type="project" value="UniProtKB-SubCell"/>
</dbReference>
<evidence type="ECO:0000259" key="17">
    <source>
        <dbReference type="PROSITE" id="PS50106"/>
    </source>
</evidence>
<dbReference type="GO" id="GO:0004252">
    <property type="term" value="F:serine-type endopeptidase activity"/>
    <property type="evidence" value="ECO:0007669"/>
    <property type="project" value="InterPro"/>
</dbReference>
<comment type="subcellular location">
    <subcellularLocation>
        <location evidence="2">Periplasm</location>
    </subcellularLocation>
</comment>
<keyword evidence="8" id="KW-0677">Repeat</keyword>
<organism evidence="18 19">
    <name type="scientific">Ruegeria pomeroyi</name>
    <dbReference type="NCBI Taxonomy" id="89184"/>
    <lineage>
        <taxon>Bacteria</taxon>
        <taxon>Pseudomonadati</taxon>
        <taxon>Pseudomonadota</taxon>
        <taxon>Alphaproteobacteria</taxon>
        <taxon>Rhodobacterales</taxon>
        <taxon>Roseobacteraceae</taxon>
        <taxon>Ruegeria</taxon>
    </lineage>
</organism>
<dbReference type="InterPro" id="IPR011782">
    <property type="entry name" value="Pept_S1C_Do"/>
</dbReference>
<dbReference type="PANTHER" id="PTHR22939:SF130">
    <property type="entry name" value="PERIPLASMIC SERINE ENDOPROTEASE DEGP-LIKE-RELATED"/>
    <property type="match status" value="1"/>
</dbReference>
<evidence type="ECO:0000256" key="1">
    <source>
        <dbReference type="ARBA" id="ARBA00001772"/>
    </source>
</evidence>
<evidence type="ECO:0000313" key="18">
    <source>
        <dbReference type="EMBL" id="NVK96239.1"/>
    </source>
</evidence>
<evidence type="ECO:0000313" key="19">
    <source>
        <dbReference type="Proteomes" id="UP000565723"/>
    </source>
</evidence>
<dbReference type="Pfam" id="PF13180">
    <property type="entry name" value="PDZ_2"/>
    <property type="match status" value="1"/>
</dbReference>
<feature type="active site" description="Charge relay system" evidence="14">
    <location>
        <position position="148"/>
    </location>
</feature>
<evidence type="ECO:0000256" key="10">
    <source>
        <dbReference type="ARBA" id="ARBA00022801"/>
    </source>
</evidence>
<keyword evidence="12" id="KW-0346">Stress response</keyword>
<dbReference type="Gene3D" id="2.30.42.10">
    <property type="match status" value="2"/>
</dbReference>
<evidence type="ECO:0000256" key="14">
    <source>
        <dbReference type="PIRSR" id="PIRSR611782-1"/>
    </source>
</evidence>
<feature type="binding site" evidence="15">
    <location>
        <begin position="220"/>
        <end position="222"/>
    </location>
    <ligand>
        <name>substrate</name>
    </ligand>
</feature>
<dbReference type="PRINTS" id="PR00834">
    <property type="entry name" value="PROTEASES2C"/>
</dbReference>
<dbReference type="InterPro" id="IPR009003">
    <property type="entry name" value="Peptidase_S1_PA"/>
</dbReference>
<evidence type="ECO:0000256" key="7">
    <source>
        <dbReference type="ARBA" id="ARBA00022729"/>
    </source>
</evidence>
<feature type="domain" description="PDZ" evidence="17">
    <location>
        <begin position="374"/>
        <end position="478"/>
    </location>
</feature>
<evidence type="ECO:0000256" key="15">
    <source>
        <dbReference type="PIRSR" id="PIRSR611782-2"/>
    </source>
</evidence>
<feature type="active site" description="Charge relay system" evidence="14">
    <location>
        <position position="118"/>
    </location>
</feature>
<dbReference type="SUPFAM" id="SSF50494">
    <property type="entry name" value="Trypsin-like serine proteases"/>
    <property type="match status" value="1"/>
</dbReference>
<keyword evidence="7 16" id="KW-0732">Signal</keyword>
<dbReference type="Pfam" id="PF13365">
    <property type="entry name" value="Trypsin_2"/>
    <property type="match status" value="1"/>
</dbReference>
<dbReference type="OMA" id="RALFQIQ"/>